<dbReference type="PANTHER" id="PTHR43649:SF33">
    <property type="entry name" value="POLYGALACTURONAN_RHAMNOGALACTURONAN-BINDING PROTEIN YTCQ"/>
    <property type="match status" value="1"/>
</dbReference>
<comment type="caution">
    <text evidence="7">The sequence shown here is derived from an EMBL/GenBank/DDBJ whole genome shotgun (WGS) entry which is preliminary data.</text>
</comment>
<dbReference type="PANTHER" id="PTHR43649">
    <property type="entry name" value="ARABINOSE-BINDING PROTEIN-RELATED"/>
    <property type="match status" value="1"/>
</dbReference>
<evidence type="ECO:0000256" key="5">
    <source>
        <dbReference type="ARBA" id="ARBA00023288"/>
    </source>
</evidence>
<keyword evidence="3" id="KW-0472">Membrane</keyword>
<keyword evidence="8" id="KW-1185">Reference proteome</keyword>
<keyword evidence="2 6" id="KW-0732">Signal</keyword>
<dbReference type="Gene3D" id="3.40.190.10">
    <property type="entry name" value="Periplasmic binding protein-like II"/>
    <property type="match status" value="1"/>
</dbReference>
<name>A0ABW3HV04_9BACL</name>
<accession>A0ABW3HV04</accession>
<dbReference type="InterPro" id="IPR050490">
    <property type="entry name" value="Bact_solute-bd_prot1"/>
</dbReference>
<evidence type="ECO:0000256" key="1">
    <source>
        <dbReference type="ARBA" id="ARBA00022475"/>
    </source>
</evidence>
<organism evidence="7 8">
    <name type="scientific">Paenibacillus chungangensis</name>
    <dbReference type="NCBI Taxonomy" id="696535"/>
    <lineage>
        <taxon>Bacteria</taxon>
        <taxon>Bacillati</taxon>
        <taxon>Bacillota</taxon>
        <taxon>Bacilli</taxon>
        <taxon>Bacillales</taxon>
        <taxon>Paenibacillaceae</taxon>
        <taxon>Paenibacillus</taxon>
    </lineage>
</organism>
<evidence type="ECO:0000256" key="2">
    <source>
        <dbReference type="ARBA" id="ARBA00022729"/>
    </source>
</evidence>
<dbReference type="SUPFAM" id="SSF53850">
    <property type="entry name" value="Periplasmic binding protein-like II"/>
    <property type="match status" value="1"/>
</dbReference>
<feature type="chain" id="PRO_5045261014" evidence="6">
    <location>
        <begin position="33"/>
        <end position="471"/>
    </location>
</feature>
<keyword evidence="1" id="KW-1003">Cell membrane</keyword>
<proteinExistence type="predicted"/>
<dbReference type="Proteomes" id="UP001596989">
    <property type="component" value="Unassembled WGS sequence"/>
</dbReference>
<dbReference type="EMBL" id="JBHTJZ010000033">
    <property type="protein sequence ID" value="MFD0961249.1"/>
    <property type="molecule type" value="Genomic_DNA"/>
</dbReference>
<feature type="signal peptide" evidence="6">
    <location>
        <begin position="1"/>
        <end position="32"/>
    </location>
</feature>
<dbReference type="Pfam" id="PF01547">
    <property type="entry name" value="SBP_bac_1"/>
    <property type="match status" value="1"/>
</dbReference>
<keyword evidence="4" id="KW-0564">Palmitate</keyword>
<keyword evidence="5" id="KW-0449">Lipoprotein</keyword>
<dbReference type="PROSITE" id="PS51257">
    <property type="entry name" value="PROKAR_LIPOPROTEIN"/>
    <property type="match status" value="1"/>
</dbReference>
<dbReference type="RefSeq" id="WP_377566618.1">
    <property type="nucleotide sequence ID" value="NZ_JBHTJZ010000033.1"/>
</dbReference>
<protein>
    <submittedName>
        <fullName evidence="7">ABC transporter substrate-binding protein</fullName>
    </submittedName>
</protein>
<evidence type="ECO:0000256" key="6">
    <source>
        <dbReference type="SAM" id="SignalP"/>
    </source>
</evidence>
<evidence type="ECO:0000313" key="8">
    <source>
        <dbReference type="Proteomes" id="UP001596989"/>
    </source>
</evidence>
<gene>
    <name evidence="7" type="ORF">ACFQ2I_18015</name>
</gene>
<sequence length="471" mass="51725">MVKKRSWQLSIIVMLILALVAGCSGNGGNDNAGTSNKGGAEKGSKEAVEISVWLTPQWKGVLEATEEGADYDSFFQYAANKFAEQYDKYNVKVNVEVIAGDQRDELLNVNLSGGTPPDVFFESVFAMGDYAHRGALLPLTDIVDDSARNDIAEGYWKNVTFGDDVYFYPFAHNPGTLAYNADMFKAAGLESYIGGETEIKTWTLADYDKILEGLKTNLPKEQYSNAYPMALYALNNQGDTWNLAYLRMFGNSFFDENGNIIVDDENGAKAAEWMKSIYDNGYTNPGAESVSSNDANAMFQNQQLGISFTNAVLFNNAKADMASGKAQKFDIRMANIPSESGDPLTFTYVVGASAFKTGDAKREEVAKDFIKFFSTDPELVQSSKNSVPVRSSVVNAYKDQYPFFAAYDHNAAYMFAFTGNVPGYSELRQVLFPELQAMYIGEKTPAEAVSSYQAKGNAVIAKARENSTLAK</sequence>
<evidence type="ECO:0000256" key="3">
    <source>
        <dbReference type="ARBA" id="ARBA00023136"/>
    </source>
</evidence>
<evidence type="ECO:0000256" key="4">
    <source>
        <dbReference type="ARBA" id="ARBA00023139"/>
    </source>
</evidence>
<dbReference type="InterPro" id="IPR006059">
    <property type="entry name" value="SBP"/>
</dbReference>
<evidence type="ECO:0000313" key="7">
    <source>
        <dbReference type="EMBL" id="MFD0961249.1"/>
    </source>
</evidence>
<reference evidence="8" key="1">
    <citation type="journal article" date="2019" name="Int. J. Syst. Evol. Microbiol.">
        <title>The Global Catalogue of Microorganisms (GCM) 10K type strain sequencing project: providing services to taxonomists for standard genome sequencing and annotation.</title>
        <authorList>
            <consortium name="The Broad Institute Genomics Platform"/>
            <consortium name="The Broad Institute Genome Sequencing Center for Infectious Disease"/>
            <person name="Wu L."/>
            <person name="Ma J."/>
        </authorList>
    </citation>
    <scope>NUCLEOTIDE SEQUENCE [LARGE SCALE GENOMIC DNA]</scope>
    <source>
        <strain evidence="8">CCUG 59129</strain>
    </source>
</reference>